<dbReference type="InterPro" id="IPR007899">
    <property type="entry name" value="CHAD_dom"/>
</dbReference>
<dbReference type="CDD" id="cd07756">
    <property type="entry name" value="CYTH-like_Pase_CHAD"/>
    <property type="match status" value="1"/>
</dbReference>
<dbReference type="GO" id="GO:0046872">
    <property type="term" value="F:metal ion binding"/>
    <property type="evidence" value="ECO:0007669"/>
    <property type="project" value="TreeGrafter"/>
</dbReference>
<gene>
    <name evidence="3" type="ORF">FEM41_01810</name>
</gene>
<dbReference type="Pfam" id="PF01928">
    <property type="entry name" value="CYTH"/>
    <property type="match status" value="1"/>
</dbReference>
<dbReference type="PANTHER" id="PTHR39569:SF1">
    <property type="entry name" value="INORGANIC TRIPHOSPHATASE"/>
    <property type="match status" value="1"/>
</dbReference>
<dbReference type="GO" id="GO:0050355">
    <property type="term" value="F:inorganic triphosphate phosphatase activity"/>
    <property type="evidence" value="ECO:0007669"/>
    <property type="project" value="InterPro"/>
</dbReference>
<dbReference type="SMART" id="SM01118">
    <property type="entry name" value="CYTH"/>
    <property type="match status" value="1"/>
</dbReference>
<reference evidence="3 4" key="1">
    <citation type="submission" date="2019-05" db="EMBL/GenBank/DDBJ databases">
        <title>Complete genome sequence of Izhakiella calystegiae KSNA2, an endophyte isolated from beach morning glory (Calystegia soldanella).</title>
        <authorList>
            <person name="Jiang L."/>
            <person name="Jeong J.C."/>
            <person name="Kim C.Y."/>
            <person name="Kim D.H."/>
            <person name="Kim S.W."/>
            <person name="Lee j."/>
        </authorList>
    </citation>
    <scope>NUCLEOTIDE SEQUENCE [LARGE SCALE GENOMIC DNA]</scope>
    <source>
        <strain evidence="3 4">KSNA2</strain>
    </source>
</reference>
<dbReference type="InterPro" id="IPR039013">
    <property type="entry name" value="YgiF"/>
</dbReference>
<dbReference type="PROSITE" id="PS51708">
    <property type="entry name" value="CHAD"/>
    <property type="match status" value="1"/>
</dbReference>
<keyword evidence="4" id="KW-1185">Reference proteome</keyword>
<evidence type="ECO:0000313" key="4">
    <source>
        <dbReference type="Proteomes" id="UP000302163"/>
    </source>
</evidence>
<dbReference type="Pfam" id="PF05235">
    <property type="entry name" value="CHAD"/>
    <property type="match status" value="1"/>
</dbReference>
<dbReference type="RefSeq" id="WP_138093867.1">
    <property type="nucleotide sequence ID" value="NZ_CP040428.1"/>
</dbReference>
<name>A0A4P8YF65_9ENTR</name>
<feature type="domain" description="CHAD" evidence="2">
    <location>
        <begin position="218"/>
        <end position="433"/>
    </location>
</feature>
<evidence type="ECO:0000259" key="1">
    <source>
        <dbReference type="PROSITE" id="PS51707"/>
    </source>
</evidence>
<dbReference type="Gene3D" id="2.40.320.10">
    <property type="entry name" value="Hypothetical Protein Pfu-838710-001"/>
    <property type="match status" value="1"/>
</dbReference>
<dbReference type="InterPro" id="IPR033469">
    <property type="entry name" value="CYTH-like_dom_sf"/>
</dbReference>
<dbReference type="OrthoDB" id="3034217at2"/>
<dbReference type="Proteomes" id="UP000302163">
    <property type="component" value="Chromosome"/>
</dbReference>
<dbReference type="EMBL" id="CP040428">
    <property type="protein sequence ID" value="QCT18463.1"/>
    <property type="molecule type" value="Genomic_DNA"/>
</dbReference>
<proteinExistence type="predicted"/>
<evidence type="ECO:0000313" key="3">
    <source>
        <dbReference type="EMBL" id="QCT18463.1"/>
    </source>
</evidence>
<dbReference type="InterPro" id="IPR023577">
    <property type="entry name" value="CYTH_domain"/>
</dbReference>
<evidence type="ECO:0000259" key="2">
    <source>
        <dbReference type="PROSITE" id="PS51708"/>
    </source>
</evidence>
<dbReference type="SUPFAM" id="SSF55154">
    <property type="entry name" value="CYTH-like phosphatases"/>
    <property type="match status" value="1"/>
</dbReference>
<dbReference type="KEGG" id="izh:FEM41_01810"/>
<dbReference type="PROSITE" id="PS51707">
    <property type="entry name" value="CYTH"/>
    <property type="match status" value="1"/>
</dbReference>
<protein>
    <submittedName>
        <fullName evidence="3">Inorganic triphosphatase</fullName>
    </submittedName>
</protein>
<dbReference type="FunFam" id="2.40.320.10:FF:000002">
    <property type="entry name" value="Adenylate cyclase"/>
    <property type="match status" value="1"/>
</dbReference>
<dbReference type="AlphaFoldDB" id="A0A4P8YF65"/>
<sequence length="433" mass="49024">MSQEIELKFIVHQDALAPLRTALDTLEGEHASARNLLNIYYETPDLQLRRHDMGLRVRGDNGRYEMTMKTAGQTIGGLHQRPEYNVALESPELELARFPTEMWPQGLNVDALSEMLEPLFRTDFQREKWVVTYGESRIEVALDQGDIVAGEHQEPLCELELELLEGRVEDVLSLAREKLLREGLRQGSLSKAARGYHLARGNALREVRELPGMAWLPKASLEQGLEAALTLALCHWQYHEELWARGHDGAARQVLHSVALVRHTLALFGGAIPRKASTHLRDKLSQLEEALAARPLDTSLPWSLKSSSAQLALTEWLATRGWRPWLDTKMRNKLDGSFKRFADTHFSRLAAELKTAFSRSGNEQAGEQLLRLERCLDMARILAGGYKEVRWQPWVGSWQALADAISHGRVGDIEHTRRQALAQAPFWNHSGQH</sequence>
<organism evidence="3 4">
    <name type="scientific">Jejubacter calystegiae</name>
    <dbReference type="NCBI Taxonomy" id="2579935"/>
    <lineage>
        <taxon>Bacteria</taxon>
        <taxon>Pseudomonadati</taxon>
        <taxon>Pseudomonadota</taxon>
        <taxon>Gammaproteobacteria</taxon>
        <taxon>Enterobacterales</taxon>
        <taxon>Enterobacteriaceae</taxon>
        <taxon>Jejubacter</taxon>
    </lineage>
</organism>
<dbReference type="PANTHER" id="PTHR39569">
    <property type="entry name" value="INORGANIC TRIPHOSPHATASE"/>
    <property type="match status" value="1"/>
</dbReference>
<feature type="domain" description="CYTH" evidence="1">
    <location>
        <begin position="2"/>
        <end position="202"/>
    </location>
</feature>
<accession>A0A4P8YF65</accession>